<protein>
    <submittedName>
        <fullName evidence="7">MFS transporter</fullName>
    </submittedName>
</protein>
<dbReference type="InterPro" id="IPR020846">
    <property type="entry name" value="MFS_dom"/>
</dbReference>
<evidence type="ECO:0000313" key="7">
    <source>
        <dbReference type="EMBL" id="SAK62653.1"/>
    </source>
</evidence>
<dbReference type="InterPro" id="IPR005829">
    <property type="entry name" value="Sugar_transporter_CS"/>
</dbReference>
<accession>A0A158AY46</accession>
<evidence type="ECO:0000313" key="8">
    <source>
        <dbReference type="Proteomes" id="UP000054851"/>
    </source>
</evidence>
<keyword evidence="4 5" id="KW-0472">Membrane</keyword>
<dbReference type="EMBL" id="FCOA02000008">
    <property type="protein sequence ID" value="SAK62653.1"/>
    <property type="molecule type" value="Genomic_DNA"/>
</dbReference>
<dbReference type="GO" id="GO:0046943">
    <property type="term" value="F:carboxylic acid transmembrane transporter activity"/>
    <property type="evidence" value="ECO:0007669"/>
    <property type="project" value="TreeGrafter"/>
</dbReference>
<name>A0A158AY46_9BURK</name>
<dbReference type="PROSITE" id="PS00217">
    <property type="entry name" value="SUGAR_TRANSPORT_2"/>
    <property type="match status" value="1"/>
</dbReference>
<evidence type="ECO:0000256" key="1">
    <source>
        <dbReference type="ARBA" id="ARBA00004141"/>
    </source>
</evidence>
<gene>
    <name evidence="7" type="ORF">AWB79_02897</name>
</gene>
<dbReference type="OrthoDB" id="183263at2"/>
<comment type="caution">
    <text evidence="7">The sequence shown here is derived from an EMBL/GenBank/DDBJ whole genome shotgun (WGS) entry which is preliminary data.</text>
</comment>
<dbReference type="InterPro" id="IPR036259">
    <property type="entry name" value="MFS_trans_sf"/>
</dbReference>
<dbReference type="InterPro" id="IPR005828">
    <property type="entry name" value="MFS_sugar_transport-like"/>
</dbReference>
<dbReference type="AlphaFoldDB" id="A0A158AY46"/>
<keyword evidence="3 5" id="KW-1133">Transmembrane helix</keyword>
<feature type="transmembrane region" description="Helical" evidence="5">
    <location>
        <begin position="26"/>
        <end position="48"/>
    </location>
</feature>
<keyword evidence="2 5" id="KW-0812">Transmembrane</keyword>
<feature type="transmembrane region" description="Helical" evidence="5">
    <location>
        <begin position="342"/>
        <end position="365"/>
    </location>
</feature>
<feature type="transmembrane region" description="Helical" evidence="5">
    <location>
        <begin position="68"/>
        <end position="89"/>
    </location>
</feature>
<dbReference type="PANTHER" id="PTHR23508">
    <property type="entry name" value="CARBOXYLIC ACID TRANSPORTER PROTEIN HOMOLOG"/>
    <property type="match status" value="1"/>
</dbReference>
<feature type="transmembrane region" description="Helical" evidence="5">
    <location>
        <begin position="243"/>
        <end position="262"/>
    </location>
</feature>
<feature type="transmembrane region" description="Helical" evidence="5">
    <location>
        <begin position="160"/>
        <end position="181"/>
    </location>
</feature>
<reference evidence="7" key="1">
    <citation type="submission" date="2016-01" db="EMBL/GenBank/DDBJ databases">
        <authorList>
            <person name="Peeters C."/>
        </authorList>
    </citation>
    <scope>NUCLEOTIDE SEQUENCE</scope>
    <source>
        <strain evidence="7">LMG 29322</strain>
    </source>
</reference>
<dbReference type="Proteomes" id="UP000054851">
    <property type="component" value="Unassembled WGS sequence"/>
</dbReference>
<dbReference type="PANTHER" id="PTHR23508:SF10">
    <property type="entry name" value="CARBOXYLIC ACID TRANSPORTER PROTEIN HOMOLOG"/>
    <property type="match status" value="1"/>
</dbReference>
<dbReference type="RefSeq" id="WP_061168269.1">
    <property type="nucleotide sequence ID" value="NZ_FCOA02000008.1"/>
</dbReference>
<dbReference type="Gene3D" id="1.20.1250.20">
    <property type="entry name" value="MFS general substrate transporter like domains"/>
    <property type="match status" value="2"/>
</dbReference>
<feature type="transmembrane region" description="Helical" evidence="5">
    <location>
        <begin position="282"/>
        <end position="304"/>
    </location>
</feature>
<dbReference type="PROSITE" id="PS50850">
    <property type="entry name" value="MFS"/>
    <property type="match status" value="1"/>
</dbReference>
<feature type="transmembrane region" description="Helical" evidence="5">
    <location>
        <begin position="377"/>
        <end position="400"/>
    </location>
</feature>
<evidence type="ECO:0000256" key="3">
    <source>
        <dbReference type="ARBA" id="ARBA00022989"/>
    </source>
</evidence>
<organism evidence="7 8">
    <name type="scientific">Caballeronia hypogeia</name>
    <dbReference type="NCBI Taxonomy" id="1777140"/>
    <lineage>
        <taxon>Bacteria</taxon>
        <taxon>Pseudomonadati</taxon>
        <taxon>Pseudomonadota</taxon>
        <taxon>Betaproteobacteria</taxon>
        <taxon>Burkholderiales</taxon>
        <taxon>Burkholderiaceae</taxon>
        <taxon>Caballeronia</taxon>
    </lineage>
</organism>
<comment type="subcellular location">
    <subcellularLocation>
        <location evidence="1">Membrane</location>
        <topology evidence="1">Multi-pass membrane protein</topology>
    </subcellularLocation>
</comment>
<evidence type="ECO:0000256" key="5">
    <source>
        <dbReference type="SAM" id="Phobius"/>
    </source>
</evidence>
<feature type="transmembrane region" description="Helical" evidence="5">
    <location>
        <begin position="128"/>
        <end position="148"/>
    </location>
</feature>
<feature type="transmembrane region" description="Helical" evidence="5">
    <location>
        <begin position="187"/>
        <end position="206"/>
    </location>
</feature>
<keyword evidence="8" id="KW-1185">Reference proteome</keyword>
<dbReference type="Pfam" id="PF00083">
    <property type="entry name" value="Sugar_tr"/>
    <property type="match status" value="1"/>
</dbReference>
<dbReference type="SUPFAM" id="SSF103473">
    <property type="entry name" value="MFS general substrate transporter"/>
    <property type="match status" value="1"/>
</dbReference>
<dbReference type="GO" id="GO:0005886">
    <property type="term" value="C:plasma membrane"/>
    <property type="evidence" value="ECO:0007669"/>
    <property type="project" value="TreeGrafter"/>
</dbReference>
<proteinExistence type="predicted"/>
<feature type="transmembrane region" description="Helical" evidence="5">
    <location>
        <begin position="316"/>
        <end position="336"/>
    </location>
</feature>
<sequence>MPTTLDRQISATRATKTPLNRSQITGFWGAWAGWTLDGMDSFIYALVLAPALTELLPRSGYAATPANVGLAGSILFALFLVGWGLSFIWGPLADRFGRTKVLAATIFTFAIFTGLAATAHTVWELGTYRFFAGVGIGGEWALAGTYVAEAWPEDRRKMGAGYLQTGYYAGFFLAAALNYTIGAAFGWRAMFLVGLFPVVISIMVLLRVKETDKWERSETAHPHVKHESSLKAIFNAQYRKRTIVATVLLTVAIIGLWAGAVYEPSAVIQLATKAGMDKAGAARMASIATGLLSIGTIIGCLALPPMAEKIGRRKTLAVYFVGMAASIALAFGWAFYLPNGLVPFIALLVVLGFFGGNFALFSLWLPEQFETRVRATAFAFCTSIGRFFGAIVNFGIGAMVLNMKTLGVPIAITAIAFLIGLAVIPFAPETKGQELPS</sequence>
<feature type="transmembrane region" description="Helical" evidence="5">
    <location>
        <begin position="406"/>
        <end position="427"/>
    </location>
</feature>
<feature type="transmembrane region" description="Helical" evidence="5">
    <location>
        <begin position="101"/>
        <end position="122"/>
    </location>
</feature>
<evidence type="ECO:0000256" key="2">
    <source>
        <dbReference type="ARBA" id="ARBA00022692"/>
    </source>
</evidence>
<evidence type="ECO:0000256" key="4">
    <source>
        <dbReference type="ARBA" id="ARBA00023136"/>
    </source>
</evidence>
<dbReference type="STRING" id="1777140.AWB79_02897"/>
<feature type="domain" description="Major facilitator superfamily (MFS) profile" evidence="6">
    <location>
        <begin position="26"/>
        <end position="431"/>
    </location>
</feature>
<evidence type="ECO:0000259" key="6">
    <source>
        <dbReference type="PROSITE" id="PS50850"/>
    </source>
</evidence>